<feature type="transmembrane region" description="Helical" evidence="1">
    <location>
        <begin position="215"/>
        <end position="234"/>
    </location>
</feature>
<protein>
    <recommendedName>
        <fullName evidence="3">DUF4239 domain-containing protein</fullName>
    </recommendedName>
</protein>
<accession>A4TVW3</accession>
<keyword evidence="1" id="KW-1133">Transmembrane helix</keyword>
<feature type="transmembrane region" description="Helical" evidence="1">
    <location>
        <begin position="44"/>
        <end position="67"/>
    </location>
</feature>
<evidence type="ECO:0000256" key="1">
    <source>
        <dbReference type="SAM" id="Phobius"/>
    </source>
</evidence>
<organism evidence="2">
    <name type="scientific">Magnetospirillum gryphiswaldense</name>
    <dbReference type="NCBI Taxonomy" id="55518"/>
    <lineage>
        <taxon>Bacteria</taxon>
        <taxon>Pseudomonadati</taxon>
        <taxon>Pseudomonadota</taxon>
        <taxon>Alphaproteobacteria</taxon>
        <taxon>Rhodospirillales</taxon>
        <taxon>Rhodospirillaceae</taxon>
        <taxon>Magnetospirillum</taxon>
    </lineage>
</organism>
<name>A4TVW3_9PROT</name>
<dbReference type="InterPro" id="IPR025333">
    <property type="entry name" value="DUF4239"/>
</dbReference>
<dbReference type="Pfam" id="PF14023">
    <property type="entry name" value="Bestrophin-like"/>
    <property type="match status" value="1"/>
</dbReference>
<gene>
    <name evidence="2" type="ORF">MGR_1804</name>
</gene>
<proteinExistence type="predicted"/>
<reference evidence="2" key="1">
    <citation type="journal article" date="2007" name="J. Bacteriol.">
        <title>Comparative genome analysis of four magnetotactic bacteria reveals a complex set of group-specific genes implicated in magnetosome biomineralization and function.</title>
        <authorList>
            <person name="Richter M."/>
            <person name="Kube M."/>
            <person name="Bazylinski D.A."/>
            <person name="Lombardot T."/>
            <person name="Gloeckner F.O."/>
            <person name="Reinhardt R."/>
            <person name="Schueler D."/>
        </authorList>
    </citation>
    <scope>NUCLEOTIDE SEQUENCE</scope>
    <source>
        <strain evidence="2">MSR-1</strain>
    </source>
</reference>
<keyword evidence="1" id="KW-0472">Membrane</keyword>
<evidence type="ECO:0008006" key="3">
    <source>
        <dbReference type="Google" id="ProtNLM"/>
    </source>
</evidence>
<sequence length="258" mass="27350">MPAFLTTHDHYLLAAIALFGTLGAAGLFLWLAHRSRFAQLISQYRGLSPPFVNVVGVLFALTLAFLANDTWNAHDRAVTAVYHEAGGLRSILALSSPLPPAQHQMVRGAVGTYADSVVTQEWPLLAKRQSSEATAQALATLLEVLARPEIAQALAPATHGEILQQAVAVRDAREQRISLSQTHVNPLKWLGMAFLGLLTMLSIAMVYVDQAKAEILAVALFAAAAAPTAAIVLIQGNPFQPPSAASAAPIKALSPRGV</sequence>
<dbReference type="RefSeq" id="WP_106001550.1">
    <property type="nucleotide sequence ID" value="NZ_CP027527.1"/>
</dbReference>
<dbReference type="EMBL" id="CU459003">
    <property type="protein sequence ID" value="CAM74770.1"/>
    <property type="molecule type" value="Genomic_DNA"/>
</dbReference>
<feature type="transmembrane region" description="Helical" evidence="1">
    <location>
        <begin position="189"/>
        <end position="208"/>
    </location>
</feature>
<keyword evidence="1" id="KW-0812">Transmembrane</keyword>
<feature type="transmembrane region" description="Helical" evidence="1">
    <location>
        <begin position="12"/>
        <end position="32"/>
    </location>
</feature>
<dbReference type="AlphaFoldDB" id="A4TVW3"/>
<evidence type="ECO:0000313" key="2">
    <source>
        <dbReference type="EMBL" id="CAM74770.1"/>
    </source>
</evidence>